<dbReference type="RefSeq" id="WP_282698936.1">
    <property type="nucleotide sequence ID" value="NZ_JABXJJ020000028.1"/>
</dbReference>
<dbReference type="EMBL" id="JABXJJ020000028">
    <property type="protein sequence ID" value="MDI5972115.1"/>
    <property type="molecule type" value="Genomic_DNA"/>
</dbReference>
<gene>
    <name evidence="1" type="ORF">POF50_022710</name>
</gene>
<accession>A0AA90H706</accession>
<evidence type="ECO:0000313" key="1">
    <source>
        <dbReference type="EMBL" id="MDI5972115.1"/>
    </source>
</evidence>
<feature type="non-terminal residue" evidence="1">
    <location>
        <position position="1"/>
    </location>
</feature>
<proteinExistence type="predicted"/>
<comment type="caution">
    <text evidence="1">The sequence shown here is derived from an EMBL/GenBank/DDBJ whole genome shotgun (WGS) entry which is preliminary data.</text>
</comment>
<name>A0AA90H706_9ACTN</name>
<reference evidence="1" key="1">
    <citation type="submission" date="2023-05" db="EMBL/GenBank/DDBJ databases">
        <title>Streptantibioticus silvisoli sp. nov., acidotolerant actinomycetes 1 from pine litter.</title>
        <authorList>
            <person name="Swiecimska M."/>
            <person name="Golinska P."/>
            <person name="Sangal V."/>
            <person name="Wachnowicz B."/>
            <person name="Goodfellow M."/>
        </authorList>
    </citation>
    <scope>NUCLEOTIDE SEQUENCE</scope>
    <source>
        <strain evidence="1">SL13</strain>
    </source>
</reference>
<dbReference type="AlphaFoldDB" id="A0AA90H706"/>
<sequence>RECLRVIPANTTRAAQPEGIIPVVHNVLAMCFSSKEPHPRTGKTDPMDGVSTYLALTFSTLLSSQGTEATFETVSQAAPGFPFGVSDSIRAFQLRFSVVRRSDSFHWRFRSASSRRLRQRTGP</sequence>
<protein>
    <submittedName>
        <fullName evidence="1">Uncharacterized protein</fullName>
    </submittedName>
</protein>
<organism evidence="1">
    <name type="scientific">Streptantibioticus silvisoli</name>
    <dbReference type="NCBI Taxonomy" id="2705255"/>
    <lineage>
        <taxon>Bacteria</taxon>
        <taxon>Bacillati</taxon>
        <taxon>Actinomycetota</taxon>
        <taxon>Actinomycetes</taxon>
        <taxon>Kitasatosporales</taxon>
        <taxon>Streptomycetaceae</taxon>
        <taxon>Streptantibioticus</taxon>
    </lineage>
</organism>